<evidence type="ECO:0000313" key="14">
    <source>
        <dbReference type="Proteomes" id="UP000609121"/>
    </source>
</evidence>
<evidence type="ECO:0000256" key="8">
    <source>
        <dbReference type="ARBA" id="ARBA00022777"/>
    </source>
</evidence>
<dbReference type="SMART" id="SM00304">
    <property type="entry name" value="HAMP"/>
    <property type="match status" value="1"/>
</dbReference>
<gene>
    <name evidence="13" type="ORF">ICN82_03370</name>
</gene>
<dbReference type="PROSITE" id="PS50885">
    <property type="entry name" value="HAMP"/>
    <property type="match status" value="1"/>
</dbReference>
<sequence length="432" mass="47553">MPRLFRKFLITIWLTLALSIAGMTLVLMEFQASPLVPKLELQKREILLDLAQQTLIEHGEDEVRQLIRTSNRLDPLGLAIDRIGGDCADAPTEAARTVRDGAACFRITLQPYDRLLPDKVAPIMLVLAGLLASLLAAVLLARYLIRPVKDLRDGLSALAQGRFDVRIGRKMTRRNDEITALGQDFDVTAERLQEHRETQQRLFHHVSHELRSPLSRLQAAVGILRKSPARLEPMLERMDREVERLDALVGEILTLARLTVRSGVPLQTQMLDVIDLLNDILADAAFEGQDRGISITTDIGGTFPAEVEGELIYRALENVIRNAVRHSAPGTQVRVSCNAATDRLAIEVTDSGPGVVPEDLDRIFQPFSRGKDAQHHDGYGLGLAIARQAVERHGGDVRAALPGGGGLVITMEIPRYPPRPADAIAAGPNRDD</sequence>
<dbReference type="GO" id="GO:0005886">
    <property type="term" value="C:plasma membrane"/>
    <property type="evidence" value="ECO:0007669"/>
    <property type="project" value="UniProtKB-SubCell"/>
</dbReference>
<dbReference type="Pfam" id="PF02518">
    <property type="entry name" value="HATPase_c"/>
    <property type="match status" value="1"/>
</dbReference>
<dbReference type="Gene3D" id="6.10.340.10">
    <property type="match status" value="1"/>
</dbReference>
<keyword evidence="14" id="KW-1185">Reference proteome</keyword>
<dbReference type="CDD" id="cd00082">
    <property type="entry name" value="HisKA"/>
    <property type="match status" value="1"/>
</dbReference>
<dbReference type="RefSeq" id="WP_193179620.1">
    <property type="nucleotide sequence ID" value="NZ_JACVXA010000007.1"/>
</dbReference>
<keyword evidence="7" id="KW-0547">Nucleotide-binding</keyword>
<evidence type="ECO:0000256" key="9">
    <source>
        <dbReference type="ARBA" id="ARBA00022840"/>
    </source>
</evidence>
<dbReference type="Gene3D" id="1.10.287.130">
    <property type="match status" value="1"/>
</dbReference>
<comment type="catalytic activity">
    <reaction evidence="1">
        <text>ATP + protein L-histidine = ADP + protein N-phospho-L-histidine.</text>
        <dbReference type="EC" id="2.7.13.3"/>
    </reaction>
</comment>
<dbReference type="InterPro" id="IPR036890">
    <property type="entry name" value="HATPase_C_sf"/>
</dbReference>
<dbReference type="InterPro" id="IPR036097">
    <property type="entry name" value="HisK_dim/P_sf"/>
</dbReference>
<dbReference type="CDD" id="cd06225">
    <property type="entry name" value="HAMP"/>
    <property type="match status" value="1"/>
</dbReference>
<evidence type="ECO:0000256" key="2">
    <source>
        <dbReference type="ARBA" id="ARBA00004651"/>
    </source>
</evidence>
<dbReference type="InterPro" id="IPR003594">
    <property type="entry name" value="HATPase_dom"/>
</dbReference>
<comment type="caution">
    <text evidence="13">The sequence shown here is derived from an EMBL/GenBank/DDBJ whole genome shotgun (WGS) entry which is preliminary data.</text>
</comment>
<feature type="domain" description="Histidine kinase" evidence="11">
    <location>
        <begin position="205"/>
        <end position="417"/>
    </location>
</feature>
<dbReference type="SMART" id="SM00387">
    <property type="entry name" value="HATPase_c"/>
    <property type="match status" value="1"/>
</dbReference>
<reference evidence="13" key="1">
    <citation type="submission" date="2020-09" db="EMBL/GenBank/DDBJ databases">
        <title>A novel bacterium of genus Mangrovicoccus, isolated from South China Sea.</title>
        <authorList>
            <person name="Huang H."/>
            <person name="Mo K."/>
            <person name="Hu Y."/>
        </authorList>
    </citation>
    <scope>NUCLEOTIDE SEQUENCE</scope>
    <source>
        <strain evidence="13">HB182678</strain>
    </source>
</reference>
<organism evidence="13 14">
    <name type="scientific">Mangrovicoccus algicola</name>
    <dbReference type="NCBI Taxonomy" id="2771008"/>
    <lineage>
        <taxon>Bacteria</taxon>
        <taxon>Pseudomonadati</taxon>
        <taxon>Pseudomonadota</taxon>
        <taxon>Alphaproteobacteria</taxon>
        <taxon>Rhodobacterales</taxon>
        <taxon>Paracoccaceae</taxon>
        <taxon>Mangrovicoccus</taxon>
    </lineage>
</organism>
<keyword evidence="5" id="KW-0597">Phosphoprotein</keyword>
<keyword evidence="10" id="KW-0812">Transmembrane</keyword>
<dbReference type="PANTHER" id="PTHR44936:SF10">
    <property type="entry name" value="SENSOR PROTEIN RSTB"/>
    <property type="match status" value="1"/>
</dbReference>
<dbReference type="PRINTS" id="PR00344">
    <property type="entry name" value="BCTRLSENSOR"/>
</dbReference>
<dbReference type="PROSITE" id="PS50109">
    <property type="entry name" value="HIS_KIN"/>
    <property type="match status" value="1"/>
</dbReference>
<dbReference type="EC" id="2.7.13.3" evidence="3"/>
<evidence type="ECO:0000256" key="7">
    <source>
        <dbReference type="ARBA" id="ARBA00022741"/>
    </source>
</evidence>
<accession>A0A8J6Z488</accession>
<protein>
    <recommendedName>
        <fullName evidence="3">histidine kinase</fullName>
        <ecNumber evidence="3">2.7.13.3</ecNumber>
    </recommendedName>
</protein>
<keyword evidence="9" id="KW-0067">ATP-binding</keyword>
<dbReference type="Gene3D" id="3.30.565.10">
    <property type="entry name" value="Histidine kinase-like ATPase, C-terminal domain"/>
    <property type="match status" value="1"/>
</dbReference>
<dbReference type="CDD" id="cd00075">
    <property type="entry name" value="HATPase"/>
    <property type="match status" value="1"/>
</dbReference>
<evidence type="ECO:0000256" key="4">
    <source>
        <dbReference type="ARBA" id="ARBA00022475"/>
    </source>
</evidence>
<keyword evidence="4" id="KW-1003">Cell membrane</keyword>
<name>A0A8J6Z488_9RHOB</name>
<evidence type="ECO:0000313" key="13">
    <source>
        <dbReference type="EMBL" id="MBE3637239.1"/>
    </source>
</evidence>
<keyword evidence="10" id="KW-0472">Membrane</keyword>
<dbReference type="Proteomes" id="UP000609121">
    <property type="component" value="Unassembled WGS sequence"/>
</dbReference>
<keyword evidence="6" id="KW-0808">Transferase</keyword>
<comment type="subcellular location">
    <subcellularLocation>
        <location evidence="2">Cell membrane</location>
        <topology evidence="2">Multi-pass membrane protein</topology>
    </subcellularLocation>
</comment>
<dbReference type="SMART" id="SM00388">
    <property type="entry name" value="HisKA"/>
    <property type="match status" value="1"/>
</dbReference>
<evidence type="ECO:0000259" key="11">
    <source>
        <dbReference type="PROSITE" id="PS50109"/>
    </source>
</evidence>
<evidence type="ECO:0000256" key="6">
    <source>
        <dbReference type="ARBA" id="ARBA00022679"/>
    </source>
</evidence>
<evidence type="ECO:0000256" key="3">
    <source>
        <dbReference type="ARBA" id="ARBA00012438"/>
    </source>
</evidence>
<keyword evidence="10" id="KW-1133">Transmembrane helix</keyword>
<dbReference type="InterPro" id="IPR003660">
    <property type="entry name" value="HAMP_dom"/>
</dbReference>
<dbReference type="InterPro" id="IPR004358">
    <property type="entry name" value="Sig_transdc_His_kin-like_C"/>
</dbReference>
<dbReference type="SUPFAM" id="SSF55874">
    <property type="entry name" value="ATPase domain of HSP90 chaperone/DNA topoisomerase II/histidine kinase"/>
    <property type="match status" value="1"/>
</dbReference>
<feature type="transmembrane region" description="Helical" evidence="10">
    <location>
        <begin position="120"/>
        <end position="145"/>
    </location>
</feature>
<evidence type="ECO:0000256" key="5">
    <source>
        <dbReference type="ARBA" id="ARBA00022553"/>
    </source>
</evidence>
<dbReference type="InterPro" id="IPR005467">
    <property type="entry name" value="His_kinase_dom"/>
</dbReference>
<evidence type="ECO:0000259" key="12">
    <source>
        <dbReference type="PROSITE" id="PS50885"/>
    </source>
</evidence>
<dbReference type="AlphaFoldDB" id="A0A8J6Z488"/>
<dbReference type="SUPFAM" id="SSF158472">
    <property type="entry name" value="HAMP domain-like"/>
    <property type="match status" value="1"/>
</dbReference>
<evidence type="ECO:0000256" key="1">
    <source>
        <dbReference type="ARBA" id="ARBA00000085"/>
    </source>
</evidence>
<proteinExistence type="predicted"/>
<keyword evidence="8 13" id="KW-0418">Kinase</keyword>
<dbReference type="Pfam" id="PF00512">
    <property type="entry name" value="HisKA"/>
    <property type="match status" value="1"/>
</dbReference>
<dbReference type="InterPro" id="IPR003661">
    <property type="entry name" value="HisK_dim/P_dom"/>
</dbReference>
<feature type="domain" description="HAMP" evidence="12">
    <location>
        <begin position="142"/>
        <end position="197"/>
    </location>
</feature>
<dbReference type="PANTHER" id="PTHR44936">
    <property type="entry name" value="SENSOR PROTEIN CREC"/>
    <property type="match status" value="1"/>
</dbReference>
<dbReference type="SUPFAM" id="SSF47384">
    <property type="entry name" value="Homodimeric domain of signal transducing histidine kinase"/>
    <property type="match status" value="1"/>
</dbReference>
<dbReference type="GO" id="GO:0005524">
    <property type="term" value="F:ATP binding"/>
    <property type="evidence" value="ECO:0007669"/>
    <property type="project" value="UniProtKB-KW"/>
</dbReference>
<dbReference type="EMBL" id="JACVXA010000007">
    <property type="protein sequence ID" value="MBE3637239.1"/>
    <property type="molecule type" value="Genomic_DNA"/>
</dbReference>
<dbReference type="InterPro" id="IPR050980">
    <property type="entry name" value="2C_sensor_his_kinase"/>
</dbReference>
<dbReference type="Pfam" id="PF00672">
    <property type="entry name" value="HAMP"/>
    <property type="match status" value="1"/>
</dbReference>
<dbReference type="GO" id="GO:0000155">
    <property type="term" value="F:phosphorelay sensor kinase activity"/>
    <property type="evidence" value="ECO:0007669"/>
    <property type="project" value="InterPro"/>
</dbReference>
<evidence type="ECO:0000256" key="10">
    <source>
        <dbReference type="SAM" id="Phobius"/>
    </source>
</evidence>